<keyword evidence="1 4" id="KW-0132">Cell division</keyword>
<proteinExistence type="inferred from homology"/>
<evidence type="ECO:0000313" key="8">
    <source>
        <dbReference type="Proteomes" id="UP000886876"/>
    </source>
</evidence>
<dbReference type="InterPro" id="IPR027434">
    <property type="entry name" value="Homing_endonucl"/>
</dbReference>
<evidence type="ECO:0000259" key="6">
    <source>
        <dbReference type="Pfam" id="PF14527"/>
    </source>
</evidence>
<protein>
    <recommendedName>
        <fullName evidence="4">Probable cell division protein WhiA</fullName>
    </recommendedName>
</protein>
<comment type="similarity">
    <text evidence="4">Belongs to the WhiA family.</text>
</comment>
<dbReference type="PANTHER" id="PTHR37307:SF1">
    <property type="entry name" value="CELL DIVISION PROTEIN WHIA-RELATED"/>
    <property type="match status" value="1"/>
</dbReference>
<accession>A0A9D1G6W9</accession>
<evidence type="ECO:0000256" key="2">
    <source>
        <dbReference type="ARBA" id="ARBA00023125"/>
    </source>
</evidence>
<dbReference type="SUPFAM" id="SSF55608">
    <property type="entry name" value="Homing endonucleases"/>
    <property type="match status" value="1"/>
</dbReference>
<comment type="caution">
    <text evidence="7">The sequence shown here is derived from an EMBL/GenBank/DDBJ whole genome shotgun (WGS) entry which is preliminary data.</text>
</comment>
<dbReference type="GO" id="GO:0043937">
    <property type="term" value="P:regulation of sporulation"/>
    <property type="evidence" value="ECO:0007669"/>
    <property type="project" value="InterPro"/>
</dbReference>
<dbReference type="HAMAP" id="MF_01420">
    <property type="entry name" value="HTH_type_WhiA"/>
    <property type="match status" value="1"/>
</dbReference>
<reference evidence="7" key="2">
    <citation type="journal article" date="2021" name="PeerJ">
        <title>Extensive microbial diversity within the chicken gut microbiome revealed by metagenomics and culture.</title>
        <authorList>
            <person name="Gilroy R."/>
            <person name="Ravi A."/>
            <person name="Getino M."/>
            <person name="Pursley I."/>
            <person name="Horton D.L."/>
            <person name="Alikhan N.F."/>
            <person name="Baker D."/>
            <person name="Gharbi K."/>
            <person name="Hall N."/>
            <person name="Watson M."/>
            <person name="Adriaenssens E.M."/>
            <person name="Foster-Nyarko E."/>
            <person name="Jarju S."/>
            <person name="Secka A."/>
            <person name="Antonio M."/>
            <person name="Oren A."/>
            <person name="Chaudhuri R.R."/>
            <person name="La Ragione R."/>
            <person name="Hildebrand F."/>
            <person name="Pallen M.J."/>
        </authorList>
    </citation>
    <scope>NUCLEOTIDE SEQUENCE</scope>
    <source>
        <strain evidence="7">ChiHecec3B27-6122</strain>
    </source>
</reference>
<dbReference type="Proteomes" id="UP000886876">
    <property type="component" value="Unassembled WGS sequence"/>
</dbReference>
<dbReference type="InterPro" id="IPR023054">
    <property type="entry name" value="Sporulation_regulator_WhiA_C"/>
</dbReference>
<dbReference type="AlphaFoldDB" id="A0A9D1G6W9"/>
<evidence type="ECO:0000259" key="5">
    <source>
        <dbReference type="Pfam" id="PF02650"/>
    </source>
</evidence>
<dbReference type="Pfam" id="PF02650">
    <property type="entry name" value="HTH_WhiA"/>
    <property type="match status" value="1"/>
</dbReference>
<name>A0A9D1G6W9_9FIRM</name>
<sequence>MSFASQVKAELCRQLPRKKCCAVAMAYGALLYCNTFDQREIRLVTASEDFAAILPKLFRRAFDLGFDEQPEPETGGKRRFLIRDAEKIRAVFRAFDMEPEDTLALHINLGILENDCCRASFVRGAFLAGGSVTDPMKSYHLELVTAHGNVGRELGSLLFELGFEAGQAKRGANQVTYFKQSEAIADFLTAIGAPVAALDVMSAKVERDMRNEINRKVNCDTANADKTVAAAQEQLEAIRAIEREYGLDGLPDGLQQAALLRIANPAASLADLAQLSYPAVTKSCLGHRLKKLVELGKRAGGEN</sequence>
<evidence type="ECO:0000256" key="1">
    <source>
        <dbReference type="ARBA" id="ARBA00022618"/>
    </source>
</evidence>
<keyword evidence="3 4" id="KW-0131">Cell cycle</keyword>
<feature type="domain" description="Sporulation regulator WhiA C-terminal" evidence="5">
    <location>
        <begin position="213"/>
        <end position="295"/>
    </location>
</feature>
<reference evidence="7" key="1">
    <citation type="submission" date="2020-10" db="EMBL/GenBank/DDBJ databases">
        <authorList>
            <person name="Gilroy R."/>
        </authorList>
    </citation>
    <scope>NUCLEOTIDE SEQUENCE</scope>
    <source>
        <strain evidence="7">ChiHecec3B27-6122</strain>
    </source>
</reference>
<organism evidence="7 8">
    <name type="scientific">Candidatus Scatomorpha pullistercoris</name>
    <dbReference type="NCBI Taxonomy" id="2840929"/>
    <lineage>
        <taxon>Bacteria</taxon>
        <taxon>Bacillati</taxon>
        <taxon>Bacillota</taxon>
        <taxon>Clostridia</taxon>
        <taxon>Eubacteriales</taxon>
        <taxon>Candidatus Scatomorpha</taxon>
    </lineage>
</organism>
<dbReference type="PANTHER" id="PTHR37307">
    <property type="entry name" value="CELL DIVISION PROTEIN WHIA-RELATED"/>
    <property type="match status" value="1"/>
</dbReference>
<evidence type="ECO:0000256" key="3">
    <source>
        <dbReference type="ARBA" id="ARBA00023306"/>
    </source>
</evidence>
<gene>
    <name evidence="4 7" type="primary">whiA</name>
    <name evidence="7" type="ORF">IAD42_09950</name>
</gene>
<dbReference type="InterPro" id="IPR039518">
    <property type="entry name" value="WhiA_LAGLIDADG_dom"/>
</dbReference>
<dbReference type="InterPro" id="IPR003802">
    <property type="entry name" value="Sporulation_regulator_WhiA"/>
</dbReference>
<dbReference type="GO" id="GO:0003677">
    <property type="term" value="F:DNA binding"/>
    <property type="evidence" value="ECO:0007669"/>
    <property type="project" value="UniProtKB-UniRule"/>
</dbReference>
<feature type="domain" description="WhiA LAGLIDADG-like" evidence="6">
    <location>
        <begin position="119"/>
        <end position="210"/>
    </location>
</feature>
<dbReference type="GO" id="GO:0051301">
    <property type="term" value="P:cell division"/>
    <property type="evidence" value="ECO:0007669"/>
    <property type="project" value="UniProtKB-UniRule"/>
</dbReference>
<evidence type="ECO:0000256" key="4">
    <source>
        <dbReference type="HAMAP-Rule" id="MF_01420"/>
    </source>
</evidence>
<evidence type="ECO:0000313" key="7">
    <source>
        <dbReference type="EMBL" id="HIS98288.1"/>
    </source>
</evidence>
<dbReference type="NCBIfam" id="TIGR00647">
    <property type="entry name" value="DNA_bind_WhiA"/>
    <property type="match status" value="1"/>
</dbReference>
<dbReference type="Pfam" id="PF14527">
    <property type="entry name" value="LAGLIDADG_WhiA"/>
    <property type="match status" value="1"/>
</dbReference>
<dbReference type="EMBL" id="DVJS01000250">
    <property type="protein sequence ID" value="HIS98288.1"/>
    <property type="molecule type" value="Genomic_DNA"/>
</dbReference>
<comment type="function">
    <text evidence="4">Involved in cell division and chromosome segregation.</text>
</comment>
<keyword evidence="2 4" id="KW-0238">DNA-binding</keyword>
<dbReference type="Gene3D" id="3.10.28.10">
    <property type="entry name" value="Homing endonucleases"/>
    <property type="match status" value="1"/>
</dbReference>